<sequence>MAGNVATSAVINRGMVTATVMLATLMQALDTTIANVALPYMQGSLAATSDQINWVLTSYIVAAAIITPATGWLEARFGRKPLFLTAVIGFIVTSMLCGAAVSLAQMVMFRLLQGIFGAPLVPLSQSVLLDAYPQEQQGQAMAVFGLGVMLGPILGPTLGGWLTDSYTWRWVFYVNLPLGVLCAFGIFLFLGRRADRPLARRLDWLGFASLSLGIGALQLLLDRGERLDWFASREIQLEAALCVLGIYLFTVHSLTASDTFIDLALFRDRNYVIGIMLIFIVGVVLLATLSLLTPYLERLMNYPVLTAGLVLAPRGVGTMAAMLLAGQLIRFVDARLLIATGLGITAFSLHLMTGFTPDVAQGTLVRTGLLQGFGIGFVFVALGTVAFGTLPPALRTQGTGLFNLMRNIGASIGISVMGYLLVRNSAVTQAGLVEHVTPFRQVIRDHAQQLGIATVHGRAALAQLVTAQAEAVAFIDNFKLMMFVSLLAIPLAMLVQRPRRPPGKEGQAGTLAEA</sequence>
<evidence type="ECO:0000256" key="4">
    <source>
        <dbReference type="ARBA" id="ARBA00022475"/>
    </source>
</evidence>
<dbReference type="InterPro" id="IPR020846">
    <property type="entry name" value="MFS_dom"/>
</dbReference>
<evidence type="ECO:0000256" key="8">
    <source>
        <dbReference type="SAM" id="Phobius"/>
    </source>
</evidence>
<feature type="transmembrane region" description="Helical" evidence="8">
    <location>
        <begin position="402"/>
        <end position="422"/>
    </location>
</feature>
<dbReference type="PANTHER" id="PTHR42718">
    <property type="entry name" value="MAJOR FACILITATOR SUPERFAMILY MULTIDRUG TRANSPORTER MFSC"/>
    <property type="match status" value="1"/>
</dbReference>
<feature type="transmembrane region" description="Helical" evidence="8">
    <location>
        <begin position="52"/>
        <end position="73"/>
    </location>
</feature>
<evidence type="ECO:0000256" key="2">
    <source>
        <dbReference type="ARBA" id="ARBA00008537"/>
    </source>
</evidence>
<feature type="transmembrane region" description="Helical" evidence="8">
    <location>
        <begin position="140"/>
        <end position="158"/>
    </location>
</feature>
<dbReference type="GO" id="GO:0022857">
    <property type="term" value="F:transmembrane transporter activity"/>
    <property type="evidence" value="ECO:0007669"/>
    <property type="project" value="InterPro"/>
</dbReference>
<dbReference type="InterPro" id="IPR011701">
    <property type="entry name" value="MFS"/>
</dbReference>
<keyword evidence="4" id="KW-1003">Cell membrane</keyword>
<evidence type="ECO:0000259" key="9">
    <source>
        <dbReference type="PROSITE" id="PS50850"/>
    </source>
</evidence>
<gene>
    <name evidence="10" type="ORF">SAMN05444164_3948</name>
</gene>
<evidence type="ECO:0000256" key="1">
    <source>
        <dbReference type="ARBA" id="ARBA00004651"/>
    </source>
</evidence>
<dbReference type="NCBIfam" id="TIGR00711">
    <property type="entry name" value="efflux_EmrB"/>
    <property type="match status" value="1"/>
</dbReference>
<feature type="transmembrane region" description="Helical" evidence="8">
    <location>
        <begin position="368"/>
        <end position="390"/>
    </location>
</feature>
<dbReference type="PANTHER" id="PTHR42718:SF9">
    <property type="entry name" value="MAJOR FACILITATOR SUPERFAMILY MULTIDRUG TRANSPORTER MFSC"/>
    <property type="match status" value="1"/>
</dbReference>
<evidence type="ECO:0000313" key="10">
    <source>
        <dbReference type="EMBL" id="SED17223.1"/>
    </source>
</evidence>
<dbReference type="Gene3D" id="1.20.1720.10">
    <property type="entry name" value="Multidrug resistance protein D"/>
    <property type="match status" value="1"/>
</dbReference>
<feature type="domain" description="Major facilitator superfamily (MFS) profile" evidence="9">
    <location>
        <begin position="16"/>
        <end position="500"/>
    </location>
</feature>
<feature type="transmembrane region" description="Helical" evidence="8">
    <location>
        <begin position="107"/>
        <end position="128"/>
    </location>
</feature>
<comment type="similarity">
    <text evidence="2">Belongs to the major facilitator superfamily. EmrB family.</text>
</comment>
<reference evidence="10 11" key="1">
    <citation type="submission" date="2016-10" db="EMBL/GenBank/DDBJ databases">
        <authorList>
            <person name="de Groot N.N."/>
        </authorList>
    </citation>
    <scope>NUCLEOTIDE SEQUENCE [LARGE SCALE GENOMIC DNA]</scope>
    <source>
        <strain evidence="10 11">MT12</strain>
    </source>
</reference>
<dbReference type="EMBL" id="FNTH01000001">
    <property type="protein sequence ID" value="SED17223.1"/>
    <property type="molecule type" value="Genomic_DNA"/>
</dbReference>
<keyword evidence="6 8" id="KW-1133">Transmembrane helix</keyword>
<evidence type="ECO:0000256" key="6">
    <source>
        <dbReference type="ARBA" id="ARBA00022989"/>
    </source>
</evidence>
<dbReference type="PROSITE" id="PS50850">
    <property type="entry name" value="MFS"/>
    <property type="match status" value="1"/>
</dbReference>
<evidence type="ECO:0000313" key="11">
    <source>
        <dbReference type="Proteomes" id="UP000198992"/>
    </source>
</evidence>
<keyword evidence="5 8" id="KW-0812">Transmembrane</keyword>
<dbReference type="SUPFAM" id="SSF103473">
    <property type="entry name" value="MFS general substrate transporter"/>
    <property type="match status" value="1"/>
</dbReference>
<feature type="transmembrane region" description="Helical" evidence="8">
    <location>
        <begin position="20"/>
        <end position="40"/>
    </location>
</feature>
<dbReference type="GO" id="GO:0005886">
    <property type="term" value="C:plasma membrane"/>
    <property type="evidence" value="ECO:0007669"/>
    <property type="project" value="UniProtKB-SubCell"/>
</dbReference>
<organism evidence="10 11">
    <name type="scientific">Bradyrhizobium erythrophlei</name>
    <dbReference type="NCBI Taxonomy" id="1437360"/>
    <lineage>
        <taxon>Bacteria</taxon>
        <taxon>Pseudomonadati</taxon>
        <taxon>Pseudomonadota</taxon>
        <taxon>Alphaproteobacteria</taxon>
        <taxon>Hyphomicrobiales</taxon>
        <taxon>Nitrobacteraceae</taxon>
        <taxon>Bradyrhizobium</taxon>
    </lineage>
</organism>
<evidence type="ECO:0000256" key="5">
    <source>
        <dbReference type="ARBA" id="ARBA00022692"/>
    </source>
</evidence>
<feature type="transmembrane region" description="Helical" evidence="8">
    <location>
        <begin position="271"/>
        <end position="292"/>
    </location>
</feature>
<accession>A0A1H4YH66</accession>
<dbReference type="CDD" id="cd17503">
    <property type="entry name" value="MFS_LmrB_MDR_like"/>
    <property type="match status" value="1"/>
</dbReference>
<evidence type="ECO:0000256" key="3">
    <source>
        <dbReference type="ARBA" id="ARBA00022448"/>
    </source>
</evidence>
<dbReference type="InterPro" id="IPR036259">
    <property type="entry name" value="MFS_trans_sf"/>
</dbReference>
<dbReference type="Pfam" id="PF07690">
    <property type="entry name" value="MFS_1"/>
    <property type="match status" value="1"/>
</dbReference>
<protein>
    <submittedName>
        <fullName evidence="10">MFS transporter, DHA2 family, multidrug resistance protein</fullName>
    </submittedName>
</protein>
<keyword evidence="3" id="KW-0813">Transport</keyword>
<name>A0A1H4YH66_9BRAD</name>
<keyword evidence="7 8" id="KW-0472">Membrane</keyword>
<feature type="transmembrane region" description="Helical" evidence="8">
    <location>
        <begin position="202"/>
        <end position="221"/>
    </location>
</feature>
<comment type="subcellular location">
    <subcellularLocation>
        <location evidence="1">Cell membrane</location>
        <topology evidence="1">Multi-pass membrane protein</topology>
    </subcellularLocation>
</comment>
<feature type="transmembrane region" description="Helical" evidence="8">
    <location>
        <begin position="336"/>
        <end position="356"/>
    </location>
</feature>
<evidence type="ECO:0000256" key="7">
    <source>
        <dbReference type="ARBA" id="ARBA00023136"/>
    </source>
</evidence>
<dbReference type="InterPro" id="IPR004638">
    <property type="entry name" value="EmrB-like"/>
</dbReference>
<feature type="transmembrane region" description="Helical" evidence="8">
    <location>
        <begin position="233"/>
        <end position="250"/>
    </location>
</feature>
<dbReference type="Gene3D" id="1.20.1250.20">
    <property type="entry name" value="MFS general substrate transporter like domains"/>
    <property type="match status" value="1"/>
</dbReference>
<feature type="transmembrane region" description="Helical" evidence="8">
    <location>
        <begin position="82"/>
        <end position="101"/>
    </location>
</feature>
<proteinExistence type="inferred from homology"/>
<feature type="transmembrane region" description="Helical" evidence="8">
    <location>
        <begin position="170"/>
        <end position="190"/>
    </location>
</feature>
<dbReference type="RefSeq" id="WP_092117999.1">
    <property type="nucleotide sequence ID" value="NZ_FNTH01000001.1"/>
</dbReference>
<feature type="transmembrane region" description="Helical" evidence="8">
    <location>
        <begin position="304"/>
        <end position="324"/>
    </location>
</feature>
<dbReference type="OrthoDB" id="9812221at2"/>
<dbReference type="Proteomes" id="UP000198992">
    <property type="component" value="Unassembled WGS sequence"/>
</dbReference>
<dbReference type="AlphaFoldDB" id="A0A1H4YH66"/>
<feature type="transmembrane region" description="Helical" evidence="8">
    <location>
        <begin position="478"/>
        <end position="495"/>
    </location>
</feature>